<gene>
    <name evidence="1" type="ORF">POPTR_012G132450</name>
</gene>
<evidence type="ECO:0000313" key="1">
    <source>
        <dbReference type="EMBL" id="RQO98704.1"/>
    </source>
</evidence>
<keyword evidence="2" id="KW-1185">Reference proteome</keyword>
<proteinExistence type="predicted"/>
<organism evidence="1 2">
    <name type="scientific">Populus trichocarpa</name>
    <name type="common">Western balsam poplar</name>
    <name type="synonym">Populus balsamifera subsp. trichocarpa</name>
    <dbReference type="NCBI Taxonomy" id="3694"/>
    <lineage>
        <taxon>Eukaryota</taxon>
        <taxon>Viridiplantae</taxon>
        <taxon>Streptophyta</taxon>
        <taxon>Embryophyta</taxon>
        <taxon>Tracheophyta</taxon>
        <taxon>Spermatophyta</taxon>
        <taxon>Magnoliopsida</taxon>
        <taxon>eudicotyledons</taxon>
        <taxon>Gunneridae</taxon>
        <taxon>Pentapetalae</taxon>
        <taxon>rosids</taxon>
        <taxon>fabids</taxon>
        <taxon>Malpighiales</taxon>
        <taxon>Salicaceae</taxon>
        <taxon>Saliceae</taxon>
        <taxon>Populus</taxon>
    </lineage>
</organism>
<dbReference type="InParanoid" id="A0A3N7HJF4"/>
<sequence length="49" mass="5781">MTTRCNSISMIRQLQVTCRYCREFAHTNLPPSDKQFPHQCYVHVINLAQ</sequence>
<dbReference type="EMBL" id="CM009301">
    <property type="protein sequence ID" value="RQO98704.1"/>
    <property type="molecule type" value="Genomic_DNA"/>
</dbReference>
<evidence type="ECO:0000313" key="2">
    <source>
        <dbReference type="Proteomes" id="UP000006729"/>
    </source>
</evidence>
<dbReference type="Proteomes" id="UP000006729">
    <property type="component" value="Chromosome 12"/>
</dbReference>
<name>A0A3N7HJF4_POPTR</name>
<protein>
    <submittedName>
        <fullName evidence="1">Uncharacterized protein</fullName>
    </submittedName>
</protein>
<accession>A0A3N7HJF4</accession>
<dbReference type="AlphaFoldDB" id="A0A3N7HJF4"/>
<reference evidence="1 2" key="1">
    <citation type="journal article" date="2006" name="Science">
        <title>The genome of black cottonwood, Populus trichocarpa (Torr. &amp; Gray).</title>
        <authorList>
            <person name="Tuskan G.A."/>
            <person name="Difazio S."/>
            <person name="Jansson S."/>
            <person name="Bohlmann J."/>
            <person name="Grigoriev I."/>
            <person name="Hellsten U."/>
            <person name="Putnam N."/>
            <person name="Ralph S."/>
            <person name="Rombauts S."/>
            <person name="Salamov A."/>
            <person name="Schein J."/>
            <person name="Sterck L."/>
            <person name="Aerts A."/>
            <person name="Bhalerao R.R."/>
            <person name="Bhalerao R.P."/>
            <person name="Blaudez D."/>
            <person name="Boerjan W."/>
            <person name="Brun A."/>
            <person name="Brunner A."/>
            <person name="Busov V."/>
            <person name="Campbell M."/>
            <person name="Carlson J."/>
            <person name="Chalot M."/>
            <person name="Chapman J."/>
            <person name="Chen G.L."/>
            <person name="Cooper D."/>
            <person name="Coutinho P.M."/>
            <person name="Couturier J."/>
            <person name="Covert S."/>
            <person name="Cronk Q."/>
            <person name="Cunningham R."/>
            <person name="Davis J."/>
            <person name="Degroeve S."/>
            <person name="Dejardin A."/>
            <person name="Depamphilis C."/>
            <person name="Detter J."/>
            <person name="Dirks B."/>
            <person name="Dubchak I."/>
            <person name="Duplessis S."/>
            <person name="Ehlting J."/>
            <person name="Ellis B."/>
            <person name="Gendler K."/>
            <person name="Goodstein D."/>
            <person name="Gribskov M."/>
            <person name="Grimwood J."/>
            <person name="Groover A."/>
            <person name="Gunter L."/>
            <person name="Hamberger B."/>
            <person name="Heinze B."/>
            <person name="Helariutta Y."/>
            <person name="Henrissat B."/>
            <person name="Holligan D."/>
            <person name="Holt R."/>
            <person name="Huang W."/>
            <person name="Islam-Faridi N."/>
            <person name="Jones S."/>
            <person name="Jones-Rhoades M."/>
            <person name="Jorgensen R."/>
            <person name="Joshi C."/>
            <person name="Kangasjarvi J."/>
            <person name="Karlsson J."/>
            <person name="Kelleher C."/>
            <person name="Kirkpatrick R."/>
            <person name="Kirst M."/>
            <person name="Kohler A."/>
            <person name="Kalluri U."/>
            <person name="Larimer F."/>
            <person name="Leebens-Mack J."/>
            <person name="Leple J.C."/>
            <person name="Locascio P."/>
            <person name="Lou Y."/>
            <person name="Lucas S."/>
            <person name="Martin F."/>
            <person name="Montanini B."/>
            <person name="Napoli C."/>
            <person name="Nelson D.R."/>
            <person name="Nelson C."/>
            <person name="Nieminen K."/>
            <person name="Nilsson O."/>
            <person name="Pereda V."/>
            <person name="Peter G."/>
            <person name="Philippe R."/>
            <person name="Pilate G."/>
            <person name="Poliakov A."/>
            <person name="Razumovskaya J."/>
            <person name="Richardson P."/>
            <person name="Rinaldi C."/>
            <person name="Ritland K."/>
            <person name="Rouze P."/>
            <person name="Ryaboy D."/>
            <person name="Schmutz J."/>
            <person name="Schrader J."/>
            <person name="Segerman B."/>
            <person name="Shin H."/>
            <person name="Siddiqui A."/>
            <person name="Sterky F."/>
            <person name="Terry A."/>
            <person name="Tsai C.J."/>
            <person name="Uberbacher E."/>
            <person name="Unneberg P."/>
            <person name="Vahala J."/>
            <person name="Wall K."/>
            <person name="Wessler S."/>
            <person name="Yang G."/>
            <person name="Yin T."/>
            <person name="Douglas C."/>
            <person name="Marra M."/>
            <person name="Sandberg G."/>
            <person name="Van de Peer Y."/>
            <person name="Rokhsar D."/>
        </authorList>
    </citation>
    <scope>NUCLEOTIDE SEQUENCE [LARGE SCALE GENOMIC DNA]</scope>
    <source>
        <strain evidence="2">cv. Nisqually</strain>
    </source>
</reference>